<dbReference type="OrthoDB" id="1495366at2"/>
<dbReference type="KEGG" id="spir:CWM47_24685"/>
<reference evidence="1 2" key="1">
    <citation type="submission" date="2017-11" db="EMBL/GenBank/DDBJ databases">
        <title>Taxonomic description and genome sequences of Spirosoma HA7 sp. nov., isolated from pollen microhabitat of Corylus avellana.</title>
        <authorList>
            <person name="Ambika Manirajan B."/>
            <person name="Suarez C."/>
            <person name="Ratering S."/>
            <person name="Geissler-Plaum R."/>
            <person name="Cardinale M."/>
            <person name="Sylvia S."/>
        </authorList>
    </citation>
    <scope>NUCLEOTIDE SEQUENCE [LARGE SCALE GENOMIC DNA]</scope>
    <source>
        <strain evidence="1 2">HA7</strain>
    </source>
</reference>
<proteinExistence type="predicted"/>
<evidence type="ECO:0000313" key="1">
    <source>
        <dbReference type="EMBL" id="AUD04754.1"/>
    </source>
</evidence>
<accession>A0A2K8Z4L2</accession>
<gene>
    <name evidence="1" type="ORF">CWM47_24685</name>
</gene>
<dbReference type="AlphaFoldDB" id="A0A2K8Z4L2"/>
<protein>
    <submittedName>
        <fullName evidence="1">Uncharacterized protein</fullName>
    </submittedName>
</protein>
<dbReference type="Proteomes" id="UP000232883">
    <property type="component" value="Chromosome"/>
</dbReference>
<evidence type="ECO:0000313" key="2">
    <source>
        <dbReference type="Proteomes" id="UP000232883"/>
    </source>
</evidence>
<keyword evidence="2" id="KW-1185">Reference proteome</keyword>
<sequence>MLTSLQLELLKTFSRPIPDEQVLEIKQLLADYFARKVDQGIDALFEEKGWDSNTVEGWLEGHGRTPYRHD</sequence>
<organism evidence="1 2">
    <name type="scientific">Spirosoma pollinicola</name>
    <dbReference type="NCBI Taxonomy" id="2057025"/>
    <lineage>
        <taxon>Bacteria</taxon>
        <taxon>Pseudomonadati</taxon>
        <taxon>Bacteroidota</taxon>
        <taxon>Cytophagia</taxon>
        <taxon>Cytophagales</taxon>
        <taxon>Cytophagaceae</taxon>
        <taxon>Spirosoma</taxon>
    </lineage>
</organism>
<dbReference type="RefSeq" id="WP_100990889.1">
    <property type="nucleotide sequence ID" value="NZ_CP025096.1"/>
</dbReference>
<dbReference type="EMBL" id="CP025096">
    <property type="protein sequence ID" value="AUD04754.1"/>
    <property type="molecule type" value="Genomic_DNA"/>
</dbReference>
<name>A0A2K8Z4L2_9BACT</name>